<dbReference type="Proteomes" id="UP000256512">
    <property type="component" value="Unassembled WGS sequence"/>
</dbReference>
<dbReference type="RefSeq" id="WP_115950280.1">
    <property type="nucleotide sequence ID" value="NZ_QNVS01000028.1"/>
</dbReference>
<protein>
    <submittedName>
        <fullName evidence="1">Uncharacterized protein</fullName>
    </submittedName>
</protein>
<dbReference type="AlphaFoldDB" id="A0A3D9BL33"/>
<reference evidence="1 2" key="1">
    <citation type="journal article" date="2006" name="Int. J. Syst. Evol. Microbiol.">
        <title>Chryseobacterium piscium sp. nov., isolated from fish of the South Atlantic Ocean off South Africa.</title>
        <authorList>
            <person name="de Beer H."/>
            <person name="Hugo C.J."/>
            <person name="Jooste P.J."/>
            <person name="Vancanneyt M."/>
            <person name="Coenye T."/>
            <person name="Vandamme P."/>
        </authorList>
    </citation>
    <scope>NUCLEOTIDE SEQUENCE [LARGE SCALE GENOMIC DNA]</scope>
    <source>
        <strain evidence="1 2">CCUG 51923</strain>
    </source>
</reference>
<name>A0A3D9BL33_9FLAO</name>
<dbReference type="EMBL" id="QNVS01000028">
    <property type="protein sequence ID" value="REC54239.1"/>
    <property type="molecule type" value="Genomic_DNA"/>
</dbReference>
<keyword evidence="2" id="KW-1185">Reference proteome</keyword>
<gene>
    <name evidence="1" type="ORF">DRF62_10545</name>
</gene>
<sequence>MTYNEFYNNINYRNNIDNRDLETYLLALLKLVEQERKQTLTADFLLKLLLDAFSSEPKKIDTDWLKIVKAPDEKTIYKKFTNKETSSSEDKNTVADDIGIYYTIAVLQFQIAELHKMKGKQLDNNEKYFGIDSETGNRWYNFDPDSILECGMRCYIDHDDNNDQEFEVSWQTLGDLLEMGRTYE</sequence>
<accession>A0A3D9BL33</accession>
<proteinExistence type="predicted"/>
<organism evidence="1 2">
    <name type="scientific">Chryseobacterium piscium</name>
    <dbReference type="NCBI Taxonomy" id="333702"/>
    <lineage>
        <taxon>Bacteria</taxon>
        <taxon>Pseudomonadati</taxon>
        <taxon>Bacteroidota</taxon>
        <taxon>Flavobacteriia</taxon>
        <taxon>Flavobacteriales</taxon>
        <taxon>Weeksellaceae</taxon>
        <taxon>Chryseobacterium group</taxon>
        <taxon>Chryseobacterium</taxon>
    </lineage>
</organism>
<comment type="caution">
    <text evidence="1">The sequence shown here is derived from an EMBL/GenBank/DDBJ whole genome shotgun (WGS) entry which is preliminary data.</text>
</comment>
<evidence type="ECO:0000313" key="2">
    <source>
        <dbReference type="Proteomes" id="UP000256512"/>
    </source>
</evidence>
<evidence type="ECO:0000313" key="1">
    <source>
        <dbReference type="EMBL" id="REC54239.1"/>
    </source>
</evidence>